<dbReference type="InterPro" id="IPR018313">
    <property type="entry name" value="SBP_3_CS"/>
</dbReference>
<dbReference type="Proteomes" id="UP000585507">
    <property type="component" value="Unassembled WGS sequence"/>
</dbReference>
<organism evidence="7 8">
    <name type="scientific">Rhizobium giardinii</name>
    <dbReference type="NCBI Taxonomy" id="56731"/>
    <lineage>
        <taxon>Bacteria</taxon>
        <taxon>Pseudomonadati</taxon>
        <taxon>Pseudomonadota</taxon>
        <taxon>Alphaproteobacteria</taxon>
        <taxon>Hyphomicrobiales</taxon>
        <taxon>Rhizobiaceae</taxon>
        <taxon>Rhizobium/Agrobacterium group</taxon>
        <taxon>Rhizobium</taxon>
    </lineage>
</organism>
<keyword evidence="8" id="KW-1185">Reference proteome</keyword>
<dbReference type="PANTHER" id="PTHR35936">
    <property type="entry name" value="MEMBRANE-BOUND LYTIC MUREIN TRANSGLYCOSYLASE F"/>
    <property type="match status" value="1"/>
</dbReference>
<dbReference type="Gene3D" id="3.40.190.10">
    <property type="entry name" value="Periplasmic binding protein-like II"/>
    <property type="match status" value="2"/>
</dbReference>
<dbReference type="SMART" id="SM00062">
    <property type="entry name" value="PBPb"/>
    <property type="match status" value="1"/>
</dbReference>
<sequence length="259" mass="28095">MRQKIIALVLACAAAFSATSATAAEKLKIGTEGAYPPFNFVDSAGKIGGFDVDIGLALCAKMQVECEVVAQDWDGIIPGLIARKYDLIIASMFITEERKKQVAFTDPYYLAAMTHVAPKGAGITTFTNEALKDKVIGAQSGTTQADFIAATYPDAEIKLYPTQDEANLDMVNGRLDIQVGDMLPMLDWVSKNDDGKCCELIGTPITDPKFVGEGVGIAVRQDDNDLREKLNKALADIRADGTYKAINDKYFTIDVYTMQ</sequence>
<accession>A0A7W8UCC5</accession>
<dbReference type="PROSITE" id="PS01039">
    <property type="entry name" value="SBP_BACTERIAL_3"/>
    <property type="match status" value="1"/>
</dbReference>
<proteinExistence type="inferred from homology"/>
<dbReference type="InterPro" id="IPR001638">
    <property type="entry name" value="Solute-binding_3/MltF_N"/>
</dbReference>
<comment type="caution">
    <text evidence="7">The sequence shown here is derived from an EMBL/GenBank/DDBJ whole genome shotgun (WGS) entry which is preliminary data.</text>
</comment>
<evidence type="ECO:0000256" key="4">
    <source>
        <dbReference type="RuleBase" id="RU003744"/>
    </source>
</evidence>
<evidence type="ECO:0000256" key="5">
    <source>
        <dbReference type="SAM" id="SignalP"/>
    </source>
</evidence>
<gene>
    <name evidence="7" type="ORF">GGD55_003424</name>
</gene>
<name>A0A7W8UCC5_9HYPH</name>
<evidence type="ECO:0000259" key="6">
    <source>
        <dbReference type="SMART" id="SM00062"/>
    </source>
</evidence>
<evidence type="ECO:0000313" key="7">
    <source>
        <dbReference type="EMBL" id="MBB5536713.1"/>
    </source>
</evidence>
<dbReference type="AlphaFoldDB" id="A0A7W8UCC5"/>
<keyword evidence="3 5" id="KW-0732">Signal</keyword>
<dbReference type="PANTHER" id="PTHR35936:SF17">
    <property type="entry name" value="ARGININE-BINDING EXTRACELLULAR PROTEIN ARTP"/>
    <property type="match status" value="1"/>
</dbReference>
<feature type="signal peptide" evidence="5">
    <location>
        <begin position="1"/>
        <end position="23"/>
    </location>
</feature>
<protein>
    <submittedName>
        <fullName evidence="7">Polar amino acid transport system substrate-binding protein</fullName>
    </submittedName>
</protein>
<feature type="domain" description="Solute-binding protein family 3/N-terminal" evidence="6">
    <location>
        <begin position="26"/>
        <end position="254"/>
    </location>
</feature>
<comment type="subcellular location">
    <subcellularLocation>
        <location evidence="1">Periplasm</location>
    </subcellularLocation>
</comment>
<dbReference type="Pfam" id="PF00497">
    <property type="entry name" value="SBP_bac_3"/>
    <property type="match status" value="1"/>
</dbReference>
<comment type="similarity">
    <text evidence="2 4">Belongs to the bacterial solute-binding protein 3 family.</text>
</comment>
<reference evidence="7 8" key="1">
    <citation type="submission" date="2020-08" db="EMBL/GenBank/DDBJ databases">
        <title>Genomic Encyclopedia of Type Strains, Phase IV (KMG-V): Genome sequencing to study the core and pangenomes of soil and plant-associated prokaryotes.</title>
        <authorList>
            <person name="Whitman W."/>
        </authorList>
    </citation>
    <scope>NUCLEOTIDE SEQUENCE [LARGE SCALE GENOMIC DNA]</scope>
    <source>
        <strain evidence="7 8">SEMIA 4084</strain>
    </source>
</reference>
<evidence type="ECO:0000256" key="1">
    <source>
        <dbReference type="ARBA" id="ARBA00004418"/>
    </source>
</evidence>
<feature type="chain" id="PRO_5031416800" evidence="5">
    <location>
        <begin position="24"/>
        <end position="259"/>
    </location>
</feature>
<dbReference type="CDD" id="cd13702">
    <property type="entry name" value="PBP2_mlr5654_like"/>
    <property type="match status" value="1"/>
</dbReference>
<evidence type="ECO:0000313" key="8">
    <source>
        <dbReference type="Proteomes" id="UP000585507"/>
    </source>
</evidence>
<evidence type="ECO:0000256" key="3">
    <source>
        <dbReference type="ARBA" id="ARBA00022729"/>
    </source>
</evidence>
<dbReference type="RefSeq" id="WP_018328509.1">
    <property type="nucleotide sequence ID" value="NZ_JACHBK010000007.1"/>
</dbReference>
<dbReference type="SUPFAM" id="SSF53850">
    <property type="entry name" value="Periplasmic binding protein-like II"/>
    <property type="match status" value="1"/>
</dbReference>
<dbReference type="GO" id="GO:0042597">
    <property type="term" value="C:periplasmic space"/>
    <property type="evidence" value="ECO:0007669"/>
    <property type="project" value="UniProtKB-SubCell"/>
</dbReference>
<evidence type="ECO:0000256" key="2">
    <source>
        <dbReference type="ARBA" id="ARBA00010333"/>
    </source>
</evidence>
<dbReference type="EMBL" id="JACHBK010000007">
    <property type="protein sequence ID" value="MBB5536713.1"/>
    <property type="molecule type" value="Genomic_DNA"/>
</dbReference>